<dbReference type="InterPro" id="IPR036508">
    <property type="entry name" value="Chitin-bd_dom_sf"/>
</dbReference>
<feature type="domain" description="Chitin-binding type-2" evidence="6">
    <location>
        <begin position="53"/>
        <end position="121"/>
    </location>
</feature>
<evidence type="ECO:0000259" key="6">
    <source>
        <dbReference type="PROSITE" id="PS50940"/>
    </source>
</evidence>
<name>A0A9J6DLX6_RHIMP</name>
<dbReference type="InterPro" id="IPR002557">
    <property type="entry name" value="Chitin-bd_dom"/>
</dbReference>
<dbReference type="SMART" id="SM00494">
    <property type="entry name" value="ChtBD2"/>
    <property type="match status" value="2"/>
</dbReference>
<reference evidence="7" key="1">
    <citation type="journal article" date="2020" name="Cell">
        <title>Large-Scale Comparative Analyses of Tick Genomes Elucidate Their Genetic Diversity and Vector Capacities.</title>
        <authorList>
            <consortium name="Tick Genome and Microbiome Consortium (TIGMIC)"/>
            <person name="Jia N."/>
            <person name="Wang J."/>
            <person name="Shi W."/>
            <person name="Du L."/>
            <person name="Sun Y."/>
            <person name="Zhan W."/>
            <person name="Jiang J.F."/>
            <person name="Wang Q."/>
            <person name="Zhang B."/>
            <person name="Ji P."/>
            <person name="Bell-Sakyi L."/>
            <person name="Cui X.M."/>
            <person name="Yuan T.T."/>
            <person name="Jiang B.G."/>
            <person name="Yang W.F."/>
            <person name="Lam T.T."/>
            <person name="Chang Q.C."/>
            <person name="Ding S.J."/>
            <person name="Wang X.J."/>
            <person name="Zhu J.G."/>
            <person name="Ruan X.D."/>
            <person name="Zhao L."/>
            <person name="Wei J.T."/>
            <person name="Ye R.Z."/>
            <person name="Que T.C."/>
            <person name="Du C.H."/>
            <person name="Zhou Y.H."/>
            <person name="Cheng J.X."/>
            <person name="Dai P.F."/>
            <person name="Guo W.B."/>
            <person name="Han X.H."/>
            <person name="Huang E.J."/>
            <person name="Li L.F."/>
            <person name="Wei W."/>
            <person name="Gao Y.C."/>
            <person name="Liu J.Z."/>
            <person name="Shao H.Z."/>
            <person name="Wang X."/>
            <person name="Wang C.C."/>
            <person name="Yang T.C."/>
            <person name="Huo Q.B."/>
            <person name="Li W."/>
            <person name="Chen H.Y."/>
            <person name="Chen S.E."/>
            <person name="Zhou L.G."/>
            <person name="Ni X.B."/>
            <person name="Tian J.H."/>
            <person name="Sheng Y."/>
            <person name="Liu T."/>
            <person name="Pan Y.S."/>
            <person name="Xia L.Y."/>
            <person name="Li J."/>
            <person name="Zhao F."/>
            <person name="Cao W.C."/>
        </authorList>
    </citation>
    <scope>NUCLEOTIDE SEQUENCE</scope>
    <source>
        <strain evidence="7">Rmic-2018</strain>
    </source>
</reference>
<gene>
    <name evidence="7" type="ORF">HPB51_006270</name>
</gene>
<sequence>MAGFGACNDVHLVRRAFPTPAAWLALAFLVGFHQDNEVGVVADNAVEGRIESPFTCQGRPYGFYADPMSGCHGFHICNPQVIGGVLHSRIYSYQCRKDWVFDQLRFACVPPNATRPDVCEQVETFYYINEAFTMRTKLLESRVSKRLFSCDRIAPGTYADVRSGCKSYFMCAIVDGEEIGARMSCPMPTVFDQRTKSCQFPDLATPCELSEMYFDVPNYEHIKLTQRPTTVFNLSPRGNVRLPSMPEHSAYRSPVGNKVNLSTYSLGDLSQLC</sequence>
<dbReference type="PANTHER" id="PTHR23301:SF0">
    <property type="entry name" value="CHITIN-BINDING TYPE-2 DOMAIN-CONTAINING PROTEIN-RELATED"/>
    <property type="match status" value="1"/>
</dbReference>
<evidence type="ECO:0000256" key="3">
    <source>
        <dbReference type="ARBA" id="ARBA00022737"/>
    </source>
</evidence>
<keyword evidence="3" id="KW-0677">Repeat</keyword>
<dbReference type="EMBL" id="JABSTU010000008">
    <property type="protein sequence ID" value="KAH8022912.1"/>
    <property type="molecule type" value="Genomic_DNA"/>
</dbReference>
<reference evidence="7" key="2">
    <citation type="submission" date="2021-09" db="EMBL/GenBank/DDBJ databases">
        <authorList>
            <person name="Jia N."/>
            <person name="Wang J."/>
            <person name="Shi W."/>
            <person name="Du L."/>
            <person name="Sun Y."/>
            <person name="Zhan W."/>
            <person name="Jiang J."/>
            <person name="Wang Q."/>
            <person name="Zhang B."/>
            <person name="Ji P."/>
            <person name="Sakyi L.B."/>
            <person name="Cui X."/>
            <person name="Yuan T."/>
            <person name="Jiang B."/>
            <person name="Yang W."/>
            <person name="Lam T.T.-Y."/>
            <person name="Chang Q."/>
            <person name="Ding S."/>
            <person name="Wang X."/>
            <person name="Zhu J."/>
            <person name="Ruan X."/>
            <person name="Zhao L."/>
            <person name="Wei J."/>
            <person name="Que T."/>
            <person name="Du C."/>
            <person name="Cheng J."/>
            <person name="Dai P."/>
            <person name="Han X."/>
            <person name="Huang E."/>
            <person name="Gao Y."/>
            <person name="Liu J."/>
            <person name="Shao H."/>
            <person name="Ye R."/>
            <person name="Li L."/>
            <person name="Wei W."/>
            <person name="Wang X."/>
            <person name="Wang C."/>
            <person name="Huo Q."/>
            <person name="Li W."/>
            <person name="Guo W."/>
            <person name="Chen H."/>
            <person name="Chen S."/>
            <person name="Zhou L."/>
            <person name="Zhou L."/>
            <person name="Ni X."/>
            <person name="Tian J."/>
            <person name="Zhou Y."/>
            <person name="Sheng Y."/>
            <person name="Liu T."/>
            <person name="Pan Y."/>
            <person name="Xia L."/>
            <person name="Li J."/>
            <person name="Zhao F."/>
            <person name="Cao W."/>
        </authorList>
    </citation>
    <scope>NUCLEOTIDE SEQUENCE</scope>
    <source>
        <strain evidence="7">Rmic-2018</strain>
        <tissue evidence="7">Larvae</tissue>
    </source>
</reference>
<evidence type="ECO:0000256" key="4">
    <source>
        <dbReference type="ARBA" id="ARBA00023157"/>
    </source>
</evidence>
<keyword evidence="2" id="KW-0732">Signal</keyword>
<evidence type="ECO:0000256" key="5">
    <source>
        <dbReference type="ARBA" id="ARBA00023180"/>
    </source>
</evidence>
<evidence type="ECO:0000313" key="8">
    <source>
        <dbReference type="Proteomes" id="UP000821866"/>
    </source>
</evidence>
<proteinExistence type="predicted"/>
<dbReference type="Gene3D" id="2.170.140.10">
    <property type="entry name" value="Chitin binding domain"/>
    <property type="match status" value="1"/>
</dbReference>
<dbReference type="GO" id="GO:0005576">
    <property type="term" value="C:extracellular region"/>
    <property type="evidence" value="ECO:0007669"/>
    <property type="project" value="InterPro"/>
</dbReference>
<feature type="domain" description="Chitin-binding type-2" evidence="6">
    <location>
        <begin position="147"/>
        <end position="209"/>
    </location>
</feature>
<dbReference type="AlphaFoldDB" id="A0A9J6DLX6"/>
<protein>
    <recommendedName>
        <fullName evidence="6">Chitin-binding type-2 domain-containing protein</fullName>
    </recommendedName>
</protein>
<dbReference type="Pfam" id="PF01607">
    <property type="entry name" value="CBM_14"/>
    <property type="match status" value="2"/>
</dbReference>
<keyword evidence="4" id="KW-1015">Disulfide bond</keyword>
<evidence type="ECO:0000256" key="2">
    <source>
        <dbReference type="ARBA" id="ARBA00022729"/>
    </source>
</evidence>
<evidence type="ECO:0000313" key="7">
    <source>
        <dbReference type="EMBL" id="KAH8022912.1"/>
    </source>
</evidence>
<dbReference type="VEuPathDB" id="VectorBase:LOC119172229"/>
<keyword evidence="5" id="KW-0325">Glycoprotein</keyword>
<dbReference type="PANTHER" id="PTHR23301">
    <property type="entry name" value="CHITIN BINDING PERITROPHIN-A"/>
    <property type="match status" value="1"/>
</dbReference>
<dbReference type="SUPFAM" id="SSF57625">
    <property type="entry name" value="Invertebrate chitin-binding proteins"/>
    <property type="match status" value="2"/>
</dbReference>
<dbReference type="Proteomes" id="UP000821866">
    <property type="component" value="Chromosome 6"/>
</dbReference>
<keyword evidence="1" id="KW-0147">Chitin-binding</keyword>
<keyword evidence="8" id="KW-1185">Reference proteome</keyword>
<dbReference type="PROSITE" id="PS50940">
    <property type="entry name" value="CHIT_BIND_II"/>
    <property type="match status" value="2"/>
</dbReference>
<dbReference type="GO" id="GO:0008061">
    <property type="term" value="F:chitin binding"/>
    <property type="evidence" value="ECO:0007669"/>
    <property type="project" value="UniProtKB-KW"/>
</dbReference>
<comment type="caution">
    <text evidence="7">The sequence shown here is derived from an EMBL/GenBank/DDBJ whole genome shotgun (WGS) entry which is preliminary data.</text>
</comment>
<evidence type="ECO:0000256" key="1">
    <source>
        <dbReference type="ARBA" id="ARBA00022669"/>
    </source>
</evidence>
<dbReference type="InterPro" id="IPR051940">
    <property type="entry name" value="Chitin_bind-dev_reg"/>
</dbReference>
<accession>A0A9J6DLX6</accession>
<organism evidence="7 8">
    <name type="scientific">Rhipicephalus microplus</name>
    <name type="common">Cattle tick</name>
    <name type="synonym">Boophilus microplus</name>
    <dbReference type="NCBI Taxonomy" id="6941"/>
    <lineage>
        <taxon>Eukaryota</taxon>
        <taxon>Metazoa</taxon>
        <taxon>Ecdysozoa</taxon>
        <taxon>Arthropoda</taxon>
        <taxon>Chelicerata</taxon>
        <taxon>Arachnida</taxon>
        <taxon>Acari</taxon>
        <taxon>Parasitiformes</taxon>
        <taxon>Ixodida</taxon>
        <taxon>Ixodoidea</taxon>
        <taxon>Ixodidae</taxon>
        <taxon>Rhipicephalinae</taxon>
        <taxon>Rhipicephalus</taxon>
        <taxon>Boophilus</taxon>
    </lineage>
</organism>